<dbReference type="GO" id="GO:0003917">
    <property type="term" value="F:DNA topoisomerase type I (single strand cut, ATP-independent) activity"/>
    <property type="evidence" value="ECO:0007669"/>
    <property type="project" value="UniProtKB-UniRule"/>
</dbReference>
<dbReference type="InterPro" id="IPR034144">
    <property type="entry name" value="TOPRIM_TopoIII"/>
</dbReference>
<dbReference type="PRINTS" id="PR00417">
    <property type="entry name" value="PRTPISMRASEI"/>
</dbReference>
<dbReference type="InterPro" id="IPR013825">
    <property type="entry name" value="Topo_IA_cen_sub2"/>
</dbReference>
<dbReference type="Gene3D" id="1.10.290.10">
    <property type="entry name" value="Topoisomerase I, domain 4"/>
    <property type="match status" value="1"/>
</dbReference>
<dbReference type="GO" id="GO:0006310">
    <property type="term" value="P:DNA recombination"/>
    <property type="evidence" value="ECO:0007669"/>
    <property type="project" value="TreeGrafter"/>
</dbReference>
<feature type="active site" description="O-(5'-phospho-DNA)-tyrosine intermediate" evidence="12">
    <location>
        <position position="310"/>
    </location>
</feature>
<dbReference type="InterPro" id="IPR005739">
    <property type="entry name" value="TopoI_arch"/>
</dbReference>
<dbReference type="EMBL" id="MT631501">
    <property type="protein sequence ID" value="QNO52120.1"/>
    <property type="molecule type" value="Genomic_DNA"/>
</dbReference>
<dbReference type="InterPro" id="IPR013826">
    <property type="entry name" value="Topo_IA_cen_sub3"/>
</dbReference>
<dbReference type="GO" id="GO:0006281">
    <property type="term" value="P:DNA repair"/>
    <property type="evidence" value="ECO:0007669"/>
    <property type="project" value="TreeGrafter"/>
</dbReference>
<dbReference type="Gene3D" id="3.40.50.140">
    <property type="match status" value="1"/>
</dbReference>
<dbReference type="CDD" id="cd03362">
    <property type="entry name" value="TOPRIM_TopoIA_TopoIII"/>
    <property type="match status" value="1"/>
</dbReference>
<dbReference type="InterPro" id="IPR013498">
    <property type="entry name" value="Topo_IA_Znf"/>
</dbReference>
<evidence type="ECO:0000256" key="8">
    <source>
        <dbReference type="ARBA" id="ARBA00022842"/>
    </source>
</evidence>
<dbReference type="GO" id="GO:0003677">
    <property type="term" value="F:DNA binding"/>
    <property type="evidence" value="ECO:0007669"/>
    <property type="project" value="UniProtKB-KW"/>
</dbReference>
<dbReference type="EC" id="5.6.2.1" evidence="12"/>
<keyword evidence="11 12" id="KW-0413">Isomerase</keyword>
<evidence type="ECO:0000256" key="3">
    <source>
        <dbReference type="ARBA" id="ARBA00009446"/>
    </source>
</evidence>
<dbReference type="Pfam" id="PF01751">
    <property type="entry name" value="Toprim"/>
    <property type="match status" value="1"/>
</dbReference>
<feature type="site" description="Interaction with DNA" evidence="12">
    <location>
        <position position="48"/>
    </location>
</feature>
<keyword evidence="10 12" id="KW-0238">DNA-binding</keyword>
<dbReference type="GO" id="GO:0005694">
    <property type="term" value="C:chromosome"/>
    <property type="evidence" value="ECO:0007669"/>
    <property type="project" value="InterPro"/>
</dbReference>
<feature type="site" description="Interaction with DNA" evidence="12">
    <location>
        <position position="161"/>
    </location>
</feature>
<dbReference type="InterPro" id="IPR003602">
    <property type="entry name" value="Topo_IA_DNA-bd_dom"/>
</dbReference>
<dbReference type="Gene3D" id="3.30.65.10">
    <property type="entry name" value="Bacterial Topoisomerase I, domain 1"/>
    <property type="match status" value="1"/>
</dbReference>
<dbReference type="PANTHER" id="PTHR11390">
    <property type="entry name" value="PROKARYOTIC DNA TOPOISOMERASE"/>
    <property type="match status" value="1"/>
</dbReference>
<dbReference type="GO" id="GO:0006265">
    <property type="term" value="P:DNA topological change"/>
    <property type="evidence" value="ECO:0007669"/>
    <property type="project" value="UniProtKB-UniRule"/>
</dbReference>
<sequence length="679" mass="76373">MHYIITEKGTTARRIASILSEGKGKPKKIGSIEAFEFDGKTVMGLSGHVIRLDFPAAYSNWSSINPSELIDAKIVSAALKGTIITALKKIAKDADFITVATDYDREGELIGVEALYIIKKTNPDVKIDRMRYSAITEPDIKESFAARSEVDYNLAASAEARQIIDLIWGASLTRFVSLSAKRLGEEFFSVGRVQSPTLALLVEKEKEIKKFVSRKFWELHAKLKAPEGVFDAIHKKHKFEEKEEVEELKSRIAAAEEGCVRAVKTKLRSEKAPTPFDTTGFLRAASSIGYTPKRTMYIAESLYLQGLISYHRTDNTTYPDTLDLKALVKMFIGTEEFGEQALAISKKKRLKPTAGKKKTTDHPPIHPVGKAAKEKLSKDEWKIYELVVRRFLATLSDAAKWEDTEMKIEAGGEILEAKGKELKEPGFLAVYPYLKHEELIIPKLKEGDKVEIVQVDVVEKETKPPNRISQAGLIKKMDDLGLGTKSTRHEIIGKLYDRGYVQGNPAKPTEKAFALIDSLGKYAALITKPEMTKTLEQEMDEISEGKRKKKEVADDSRKMLRAVFEEMMENREEISKSLREGIRGDKIVGACPECGSELLLLKSKRGKRFIGCSKFPACNFSLPLPKTGRVVVTADKCDEHPTMLKLKIIKKGNRRPWDFGCPYCNFLRWQQEQEKSKED</sequence>
<dbReference type="InterPro" id="IPR006171">
    <property type="entry name" value="TOPRIM_dom"/>
</dbReference>
<keyword evidence="4" id="KW-0479">Metal-binding</keyword>
<dbReference type="CDD" id="cd00186">
    <property type="entry name" value="TOP1Ac"/>
    <property type="match status" value="1"/>
</dbReference>
<accession>A0A7G9YVT6</accession>
<comment type="subunit">
    <text evidence="12">Monomer.</text>
</comment>
<dbReference type="Gene3D" id="1.10.460.10">
    <property type="entry name" value="Topoisomerase I, domain 2"/>
    <property type="match status" value="1"/>
</dbReference>
<dbReference type="PROSITE" id="PS00396">
    <property type="entry name" value="TOPO_IA_1"/>
    <property type="match status" value="1"/>
</dbReference>
<evidence type="ECO:0000256" key="12">
    <source>
        <dbReference type="HAMAP-Rule" id="MF_00952"/>
    </source>
</evidence>
<keyword evidence="5" id="KW-0677">Repeat</keyword>
<dbReference type="PROSITE" id="PS50880">
    <property type="entry name" value="TOPRIM"/>
    <property type="match status" value="1"/>
</dbReference>
<feature type="site" description="Interaction with DNA" evidence="12">
    <location>
        <position position="312"/>
    </location>
</feature>
<feature type="domain" description="Topo IA-type catalytic" evidence="14">
    <location>
        <begin position="151"/>
        <end position="564"/>
    </location>
</feature>
<dbReference type="HAMAP" id="MF_00952">
    <property type="entry name" value="Topoisom_1_prok"/>
    <property type="match status" value="1"/>
</dbReference>
<reference evidence="15" key="1">
    <citation type="submission" date="2020-06" db="EMBL/GenBank/DDBJ databases">
        <title>Unique genomic features of the anaerobic methanotrophic archaea.</title>
        <authorList>
            <person name="Chadwick G.L."/>
            <person name="Skennerton C.T."/>
            <person name="Laso-Perez R."/>
            <person name="Leu A.O."/>
            <person name="Speth D.R."/>
            <person name="Yu H."/>
            <person name="Morgan-Lang C."/>
            <person name="Hatzenpichler R."/>
            <person name="Goudeau D."/>
            <person name="Malmstrom R."/>
            <person name="Brazelton W.J."/>
            <person name="Woyke T."/>
            <person name="Hallam S.J."/>
            <person name="Tyson G.W."/>
            <person name="Wegener G."/>
            <person name="Boetius A."/>
            <person name="Orphan V."/>
        </authorList>
    </citation>
    <scope>NUCLEOTIDE SEQUENCE</scope>
</reference>
<dbReference type="SUPFAM" id="SSF56712">
    <property type="entry name" value="Prokaryotic type I DNA topoisomerase"/>
    <property type="match status" value="1"/>
</dbReference>
<dbReference type="NCBIfam" id="NF005555">
    <property type="entry name" value="PRK07220.1"/>
    <property type="match status" value="1"/>
</dbReference>
<dbReference type="InterPro" id="IPR003601">
    <property type="entry name" value="Topo_IA_2"/>
</dbReference>
<dbReference type="InterPro" id="IPR028612">
    <property type="entry name" value="Topoisom_1_IA"/>
</dbReference>
<dbReference type="AlphaFoldDB" id="A0A7G9YVT6"/>
<dbReference type="SMART" id="SM00436">
    <property type="entry name" value="TOP1Bc"/>
    <property type="match status" value="1"/>
</dbReference>
<comment type="similarity">
    <text evidence="3 12">Belongs to the type IA topoisomerase family.</text>
</comment>
<evidence type="ECO:0000256" key="2">
    <source>
        <dbReference type="ARBA" id="ARBA00001946"/>
    </source>
</evidence>
<feature type="site" description="Interaction with DNA" evidence="12">
    <location>
        <position position="165"/>
    </location>
</feature>
<dbReference type="PANTHER" id="PTHR11390:SF26">
    <property type="entry name" value="DNA TOPOISOMERASE 1"/>
    <property type="match status" value="1"/>
</dbReference>
<gene>
    <name evidence="12 15" type="primary">topA</name>
    <name evidence="15" type="ORF">GAKKPHMA_00026</name>
</gene>
<keyword evidence="7" id="KW-0862">Zinc</keyword>
<dbReference type="FunFam" id="1.10.290.10:FF:000003">
    <property type="entry name" value="DNA topoisomerase"/>
    <property type="match status" value="1"/>
</dbReference>
<evidence type="ECO:0000256" key="9">
    <source>
        <dbReference type="ARBA" id="ARBA00023029"/>
    </source>
</evidence>
<dbReference type="SMART" id="SM00437">
    <property type="entry name" value="TOP1Ac"/>
    <property type="match status" value="1"/>
</dbReference>
<keyword evidence="8" id="KW-0460">Magnesium</keyword>
<dbReference type="InterPro" id="IPR013497">
    <property type="entry name" value="Topo_IA_cen"/>
</dbReference>
<evidence type="ECO:0000256" key="4">
    <source>
        <dbReference type="ARBA" id="ARBA00022723"/>
    </source>
</evidence>
<feature type="region of interest" description="Interaction with DNA" evidence="12">
    <location>
        <begin position="189"/>
        <end position="194"/>
    </location>
</feature>
<organism evidence="15">
    <name type="scientific">Candidatus Methanophagaceae archaeon ANME-1 ERB6</name>
    <dbReference type="NCBI Taxonomy" id="2759912"/>
    <lineage>
        <taxon>Archaea</taxon>
        <taxon>Methanobacteriati</taxon>
        <taxon>Methanobacteriota</taxon>
        <taxon>Stenosarchaea group</taxon>
        <taxon>Methanomicrobia</taxon>
        <taxon>Candidatus Methanophagales</taxon>
        <taxon>Candidatus Methanophagaceae</taxon>
    </lineage>
</organism>
<dbReference type="NCBIfam" id="TIGR01057">
    <property type="entry name" value="topA_arch"/>
    <property type="match status" value="1"/>
</dbReference>
<dbReference type="PROSITE" id="PS52039">
    <property type="entry name" value="TOPO_IA_2"/>
    <property type="match status" value="1"/>
</dbReference>
<evidence type="ECO:0000256" key="11">
    <source>
        <dbReference type="ARBA" id="ARBA00023235"/>
    </source>
</evidence>
<dbReference type="InterPro" id="IPR023406">
    <property type="entry name" value="Topo_IA_AS"/>
</dbReference>
<dbReference type="InterPro" id="IPR013824">
    <property type="entry name" value="Topo_IA_cen_sub1"/>
</dbReference>
<dbReference type="InterPro" id="IPR023405">
    <property type="entry name" value="Topo_IA_core_domain"/>
</dbReference>
<keyword evidence="6" id="KW-0863">Zinc-finger</keyword>
<evidence type="ECO:0000256" key="10">
    <source>
        <dbReference type="ARBA" id="ARBA00023125"/>
    </source>
</evidence>
<evidence type="ECO:0000256" key="6">
    <source>
        <dbReference type="ARBA" id="ARBA00022771"/>
    </source>
</evidence>
<evidence type="ECO:0000256" key="5">
    <source>
        <dbReference type="ARBA" id="ARBA00022737"/>
    </source>
</evidence>
<proteinExistence type="inferred from homology"/>
<evidence type="ECO:0000259" key="13">
    <source>
        <dbReference type="PROSITE" id="PS50880"/>
    </source>
</evidence>
<evidence type="ECO:0000256" key="7">
    <source>
        <dbReference type="ARBA" id="ARBA00022833"/>
    </source>
</evidence>
<feature type="domain" description="Toprim" evidence="13">
    <location>
        <begin position="1"/>
        <end position="133"/>
    </location>
</feature>
<name>A0A7G9YVT6_9EURY</name>
<comment type="function">
    <text evidence="12">Releases the supercoiling and torsional tension of DNA, which is introduced during the DNA replication and transcription, by transiently cleaving and rejoining one strand of the DNA duplex. Introduces a single-strand break via transesterification at a target site in duplex DNA. The scissile phosphodiester is attacked by the catalytic tyrosine of the enzyme, resulting in the formation of a DNA-(5'-phosphotyrosyl)-enzyme intermediate and the expulsion of a 3'-OH DNA strand. The free DNA strand then undergoes passage around the unbroken strand, thus removing DNA supercoils. Finally, in the religation step, the DNA 3'-OH attacks the covalent intermediate to expel the active-site tyrosine and restore the DNA phosphodiester backbone.</text>
</comment>
<dbReference type="Pfam" id="PF01131">
    <property type="entry name" value="Topoisom_bac"/>
    <property type="match status" value="1"/>
</dbReference>
<protein>
    <recommendedName>
        <fullName evidence="12">DNA topoisomerase 1</fullName>
        <ecNumber evidence="12">5.6.2.1</ecNumber>
    </recommendedName>
    <alternativeName>
        <fullName evidence="12">DNA topoisomerase I</fullName>
    </alternativeName>
</protein>
<dbReference type="InterPro" id="IPR000380">
    <property type="entry name" value="Topo_IA"/>
</dbReference>
<evidence type="ECO:0000259" key="14">
    <source>
        <dbReference type="PROSITE" id="PS52039"/>
    </source>
</evidence>
<comment type="caution">
    <text evidence="12">Lacks conserved residue(s) required for the propagation of feature annotation.</text>
</comment>
<dbReference type="Pfam" id="PF01396">
    <property type="entry name" value="Zn_ribbon_Top1"/>
    <property type="match status" value="1"/>
</dbReference>
<feature type="site" description="Interaction with DNA" evidence="12">
    <location>
        <position position="498"/>
    </location>
</feature>
<keyword evidence="9 12" id="KW-0799">Topoisomerase</keyword>
<dbReference type="SMART" id="SM00493">
    <property type="entry name" value="TOPRIM"/>
    <property type="match status" value="1"/>
</dbReference>
<comment type="cofactor">
    <cofactor evidence="2">
        <name>Mg(2+)</name>
        <dbReference type="ChEBI" id="CHEBI:18420"/>
    </cofactor>
</comment>
<dbReference type="GO" id="GO:0008270">
    <property type="term" value="F:zinc ion binding"/>
    <property type="evidence" value="ECO:0007669"/>
    <property type="project" value="UniProtKB-KW"/>
</dbReference>
<dbReference type="Gene3D" id="2.70.20.10">
    <property type="entry name" value="Topoisomerase I, domain 3"/>
    <property type="match status" value="1"/>
</dbReference>
<evidence type="ECO:0000313" key="15">
    <source>
        <dbReference type="EMBL" id="QNO52120.1"/>
    </source>
</evidence>
<comment type="catalytic activity">
    <reaction evidence="1 12">
        <text>ATP-independent breakage of single-stranded DNA, followed by passage and rejoining.</text>
        <dbReference type="EC" id="5.6.2.1"/>
    </reaction>
</comment>
<evidence type="ECO:0000256" key="1">
    <source>
        <dbReference type="ARBA" id="ARBA00000213"/>
    </source>
</evidence>